<feature type="region of interest" description="Disordered" evidence="1">
    <location>
        <begin position="373"/>
        <end position="406"/>
    </location>
</feature>
<dbReference type="Gene3D" id="3.40.710.10">
    <property type="entry name" value="DD-peptidase/beta-lactamase superfamily"/>
    <property type="match status" value="1"/>
</dbReference>
<dbReference type="GO" id="GO:0019875">
    <property type="term" value="F:6-aminohexanoate-dimer hydrolase activity"/>
    <property type="evidence" value="ECO:0007669"/>
    <property type="project" value="UniProtKB-EC"/>
</dbReference>
<dbReference type="Pfam" id="PF00144">
    <property type="entry name" value="Beta-lactamase"/>
    <property type="match status" value="1"/>
</dbReference>
<dbReference type="KEGG" id="ido:I598_2917"/>
<protein>
    <submittedName>
        <fullName evidence="3">6-aminohexanoate-dimer hydrolase</fullName>
        <ecNumber evidence="3">3.5.1.46</ecNumber>
    </submittedName>
</protein>
<dbReference type="PATRIC" id="fig|1300344.3.peg.2935"/>
<dbReference type="RefSeq" id="WP_068203614.1">
    <property type="nucleotide sequence ID" value="NZ_CP014209.1"/>
</dbReference>
<dbReference type="SUPFAM" id="SSF56601">
    <property type="entry name" value="beta-lactamase/transpeptidase-like"/>
    <property type="match status" value="1"/>
</dbReference>
<reference evidence="3 4" key="1">
    <citation type="submission" date="2016-01" db="EMBL/GenBank/DDBJ databases">
        <title>Complete genome sequence of a soil Actinobacterium, Isoptericola dokdonensis DS-3.</title>
        <authorList>
            <person name="Kwon S.-K."/>
            <person name="Kim J.F."/>
        </authorList>
    </citation>
    <scope>NUCLEOTIDE SEQUENCE [LARGE SCALE GENOMIC DNA]</scope>
    <source>
        <strain evidence="3 4">DS-3</strain>
    </source>
</reference>
<sequence length="525" mass="55905">MTTTHLLPRANPESQGVDPAALTRLVERLDGIDDVHSLLVLRHGHVVAEAWWDPFTAAEPHKMFSVSKSVTATAVGLAVAEGLLDVDDRVLDLLPDDAPSDPGENLARMRVRDLLTMTSGHDADTMLFTLHDLHRPGGSWARDILAAPVPHEPGTRFVYNTGATYLVSAILHRLTGERMLDWLTPRLFAPLGIVGATWEQCPAGIDVGGYGLRLTTEQLAALGQLWLQRGRWEGRQLVPAAWVDEMTSAQVPNGPRDEPGEPGDWSQGYGFQFWRCRFGAYRADGAFGQFCVVWPEHDLVAVLTSGTARTAAELTAVLAELGPACSPAPAEVAVPASDGVPFAPPGLAVSWPRGAAGTPLGAMVEGAPFVLAPHAGDHLPGGSPDADPDTGDEADPDAAPGSPDDERAGAFLRWHAVAVHHAPDGIELRWTTEPDGPWHTVRCGVGRWTTGEVVLVDEPIRVAGAAAWTAPDTLLLRLLWQGTPFALDVTLRFGGDGEGRHVEVAVDQNVAFGPTALLRATGLGA</sequence>
<dbReference type="AlphaFoldDB" id="A0A161IJZ3"/>
<dbReference type="EC" id="3.5.1.46" evidence="3"/>
<dbReference type="STRING" id="1300344.I598_2917"/>
<keyword evidence="4" id="KW-1185">Reference proteome</keyword>
<feature type="domain" description="Beta-lactamase-related" evidence="2">
    <location>
        <begin position="37"/>
        <end position="309"/>
    </location>
</feature>
<evidence type="ECO:0000313" key="4">
    <source>
        <dbReference type="Proteomes" id="UP000076794"/>
    </source>
</evidence>
<proteinExistence type="predicted"/>
<name>A0A161IJZ3_9MICO</name>
<gene>
    <name evidence="3" type="primary">nylB_1</name>
    <name evidence="3" type="ORF">I598_2917</name>
</gene>
<organism evidence="3 4">
    <name type="scientific">Isoptericola dokdonensis DS-3</name>
    <dbReference type="NCBI Taxonomy" id="1300344"/>
    <lineage>
        <taxon>Bacteria</taxon>
        <taxon>Bacillati</taxon>
        <taxon>Actinomycetota</taxon>
        <taxon>Actinomycetes</taxon>
        <taxon>Micrococcales</taxon>
        <taxon>Promicromonosporaceae</taxon>
        <taxon>Isoptericola</taxon>
    </lineage>
</organism>
<dbReference type="EMBL" id="CP014209">
    <property type="protein sequence ID" value="ANC32434.1"/>
    <property type="molecule type" value="Genomic_DNA"/>
</dbReference>
<evidence type="ECO:0000259" key="2">
    <source>
        <dbReference type="Pfam" id="PF00144"/>
    </source>
</evidence>
<keyword evidence="3" id="KW-0378">Hydrolase</keyword>
<dbReference type="InterPro" id="IPR012338">
    <property type="entry name" value="Beta-lactam/transpept-like"/>
</dbReference>
<feature type="compositionally biased region" description="Acidic residues" evidence="1">
    <location>
        <begin position="386"/>
        <end position="396"/>
    </location>
</feature>
<evidence type="ECO:0000256" key="1">
    <source>
        <dbReference type="SAM" id="MobiDB-lite"/>
    </source>
</evidence>
<dbReference type="PANTHER" id="PTHR43283">
    <property type="entry name" value="BETA-LACTAMASE-RELATED"/>
    <property type="match status" value="1"/>
</dbReference>
<dbReference type="InterPro" id="IPR001466">
    <property type="entry name" value="Beta-lactam-related"/>
</dbReference>
<dbReference type="PANTHER" id="PTHR43283:SF7">
    <property type="entry name" value="BETA-LACTAMASE-RELATED DOMAIN-CONTAINING PROTEIN"/>
    <property type="match status" value="1"/>
</dbReference>
<accession>A0A161IJZ3</accession>
<dbReference type="Proteomes" id="UP000076794">
    <property type="component" value="Chromosome"/>
</dbReference>
<evidence type="ECO:0000313" key="3">
    <source>
        <dbReference type="EMBL" id="ANC32434.1"/>
    </source>
</evidence>
<dbReference type="InterPro" id="IPR050789">
    <property type="entry name" value="Diverse_Enzym_Activities"/>
</dbReference>